<protein>
    <submittedName>
        <fullName evidence="1">Uncharacterized protein</fullName>
    </submittedName>
</protein>
<accession>A0A2A4TCA6</accession>
<organism evidence="1 2">
    <name type="scientific">SAR324 cluster bacterium</name>
    <dbReference type="NCBI Taxonomy" id="2024889"/>
    <lineage>
        <taxon>Bacteria</taxon>
        <taxon>Deltaproteobacteria</taxon>
        <taxon>SAR324 cluster</taxon>
    </lineage>
</organism>
<name>A0A2A4TCA6_9DELT</name>
<evidence type="ECO:0000313" key="1">
    <source>
        <dbReference type="EMBL" id="PCI30991.1"/>
    </source>
</evidence>
<proteinExistence type="predicted"/>
<reference evidence="2" key="1">
    <citation type="submission" date="2017-08" db="EMBL/GenBank/DDBJ databases">
        <title>A dynamic microbial community with high functional redundancy inhabits the cold, oxic subseafloor aquifer.</title>
        <authorList>
            <person name="Tully B.J."/>
            <person name="Wheat C.G."/>
            <person name="Glazer B.T."/>
            <person name="Huber J.A."/>
        </authorList>
    </citation>
    <scope>NUCLEOTIDE SEQUENCE [LARGE SCALE GENOMIC DNA]</scope>
</reference>
<dbReference type="EMBL" id="NVSR01000001">
    <property type="protein sequence ID" value="PCI30991.1"/>
    <property type="molecule type" value="Genomic_DNA"/>
</dbReference>
<gene>
    <name evidence="1" type="ORF">COB67_00625</name>
</gene>
<dbReference type="Proteomes" id="UP000218113">
    <property type="component" value="Unassembled WGS sequence"/>
</dbReference>
<sequence>MKKYEVNMEVQKQGVISFPCDGVDYEEFEKMNYSDKMEILERNATMHEVQTNDFSLIPIRICKQ</sequence>
<evidence type="ECO:0000313" key="2">
    <source>
        <dbReference type="Proteomes" id="UP000218113"/>
    </source>
</evidence>
<dbReference type="AlphaFoldDB" id="A0A2A4TCA6"/>
<comment type="caution">
    <text evidence="1">The sequence shown here is derived from an EMBL/GenBank/DDBJ whole genome shotgun (WGS) entry which is preliminary data.</text>
</comment>